<feature type="domain" description="Gfo/Idh/MocA-like oxidoreductase C-terminal" evidence="3">
    <location>
        <begin position="148"/>
        <end position="424"/>
    </location>
</feature>
<reference evidence="4 5" key="1">
    <citation type="submission" date="2019-02" db="EMBL/GenBank/DDBJ databases">
        <title>Sequencing the genomes of 1000 actinobacteria strains.</title>
        <authorList>
            <person name="Klenk H.-P."/>
        </authorList>
    </citation>
    <scope>NUCLEOTIDE SEQUENCE [LARGE SCALE GENOMIC DNA]</scope>
    <source>
        <strain evidence="4 5">DSM 18319</strain>
    </source>
</reference>
<keyword evidence="5" id="KW-1185">Reference proteome</keyword>
<evidence type="ECO:0000259" key="3">
    <source>
        <dbReference type="Pfam" id="PF02894"/>
    </source>
</evidence>
<name>A0A4V2GAF3_9MICO</name>
<dbReference type="InterPro" id="IPR036291">
    <property type="entry name" value="NAD(P)-bd_dom_sf"/>
</dbReference>
<accession>A0A4V2GAF3</accession>
<evidence type="ECO:0000259" key="2">
    <source>
        <dbReference type="Pfam" id="PF01408"/>
    </source>
</evidence>
<dbReference type="Gene3D" id="3.40.50.720">
    <property type="entry name" value="NAD(P)-binding Rossmann-like Domain"/>
    <property type="match status" value="1"/>
</dbReference>
<dbReference type="InterPro" id="IPR000683">
    <property type="entry name" value="Gfo/Idh/MocA-like_OxRdtase_N"/>
</dbReference>
<dbReference type="GO" id="GO:0000166">
    <property type="term" value="F:nucleotide binding"/>
    <property type="evidence" value="ECO:0007669"/>
    <property type="project" value="InterPro"/>
</dbReference>
<evidence type="ECO:0000313" key="4">
    <source>
        <dbReference type="EMBL" id="RZU64036.1"/>
    </source>
</evidence>
<dbReference type="Pfam" id="PF01408">
    <property type="entry name" value="GFO_IDH_MocA"/>
    <property type="match status" value="1"/>
</dbReference>
<evidence type="ECO:0000256" key="1">
    <source>
        <dbReference type="ARBA" id="ARBA00010928"/>
    </source>
</evidence>
<comment type="similarity">
    <text evidence="1">Belongs to the Gfo/Idh/MocA family.</text>
</comment>
<proteinExistence type="inferred from homology"/>
<gene>
    <name evidence="4" type="ORF">EV379_0329</name>
</gene>
<feature type="domain" description="Gfo/Idh/MocA-like oxidoreductase N-terminal" evidence="2">
    <location>
        <begin position="16"/>
        <end position="134"/>
    </location>
</feature>
<dbReference type="SUPFAM" id="SSF55347">
    <property type="entry name" value="Glyceraldehyde-3-phosphate dehydrogenase-like, C-terminal domain"/>
    <property type="match status" value="1"/>
</dbReference>
<dbReference type="SUPFAM" id="SSF51735">
    <property type="entry name" value="NAD(P)-binding Rossmann-fold domains"/>
    <property type="match status" value="1"/>
</dbReference>
<evidence type="ECO:0000313" key="5">
    <source>
        <dbReference type="Proteomes" id="UP000291483"/>
    </source>
</evidence>
<dbReference type="InterPro" id="IPR051450">
    <property type="entry name" value="Gfo/Idh/MocA_Oxidoreductases"/>
</dbReference>
<organism evidence="4 5">
    <name type="scientific">Microterricola gilva</name>
    <dbReference type="NCBI Taxonomy" id="393267"/>
    <lineage>
        <taxon>Bacteria</taxon>
        <taxon>Bacillati</taxon>
        <taxon>Actinomycetota</taxon>
        <taxon>Actinomycetes</taxon>
        <taxon>Micrococcales</taxon>
        <taxon>Microbacteriaceae</taxon>
        <taxon>Microterricola</taxon>
    </lineage>
</organism>
<dbReference type="Pfam" id="PF02894">
    <property type="entry name" value="GFO_IDH_MocA_C"/>
    <property type="match status" value="1"/>
</dbReference>
<dbReference type="AlphaFoldDB" id="A0A4V2GAF3"/>
<dbReference type="InterPro" id="IPR004104">
    <property type="entry name" value="Gfo/Idh/MocA-like_OxRdtase_C"/>
</dbReference>
<dbReference type="Gene3D" id="3.30.360.10">
    <property type="entry name" value="Dihydrodipicolinate Reductase, domain 2"/>
    <property type="match status" value="1"/>
</dbReference>
<dbReference type="PANTHER" id="PTHR43377:SF2">
    <property type="entry name" value="BINDING ROSSMANN FOLD OXIDOREDUCTASE, PUTATIVE (AFU_ORTHOLOGUE AFUA_4G00560)-RELATED"/>
    <property type="match status" value="1"/>
</dbReference>
<sequence length="427" mass="46217">MVQQRDNADSGHAQNIRLAVVGAGMRGHAYAAEAAEMPGVEIVAVAEKNPTTVRRFASLFPDAQVFDDWRELAALPRLADAVIVSLPDAYHRDASVAFAEAGYDILLEKPIATSPEDCDDIEAAAKANGVSITVCHVLRYTTYTQKLRQLLEAGAIGEIMQIEHLEPIGHLHFAHSFVRGNWARSETAHSLLLAKSCHDIDWLLHIMGRPVQRVASFGSLGYFRPESQPAGGSDRCVSCAVESSCAFSAVRFYRRGLNNPGSAEEYNALVMAGEVTPEAIDRALETGPWGRCAFLADNDMVDHQTVQMEFTEGRLASFTLTAFSEGANRKTRLFGTAGQITGDGRMISVYDFRTLKTTVYDTDEFGFDAAAGHGGGDRALLTEFIRALREASPDSLTTSISASMASHRVVFAAEEARLTGAVVSLPS</sequence>
<dbReference type="PANTHER" id="PTHR43377">
    <property type="entry name" value="BILIVERDIN REDUCTASE A"/>
    <property type="match status" value="1"/>
</dbReference>
<protein>
    <submittedName>
        <fullName evidence="4">Oxidoreductase family protein</fullName>
    </submittedName>
</protein>
<dbReference type="EMBL" id="SHLC01000001">
    <property type="protein sequence ID" value="RZU64036.1"/>
    <property type="molecule type" value="Genomic_DNA"/>
</dbReference>
<comment type="caution">
    <text evidence="4">The sequence shown here is derived from an EMBL/GenBank/DDBJ whole genome shotgun (WGS) entry which is preliminary data.</text>
</comment>
<dbReference type="Proteomes" id="UP000291483">
    <property type="component" value="Unassembled WGS sequence"/>
</dbReference>